<proteinExistence type="inferred from homology"/>
<dbReference type="SUPFAM" id="SSF57716">
    <property type="entry name" value="Glucocorticoid receptor-like (DNA-binding domain)"/>
    <property type="match status" value="1"/>
</dbReference>
<sequence length="68" mass="7397">MPSDATPCPICGRPAPRRPANRSHPFCSDRCRLIDLGKWLGEAYRVPGPRAGDGAESPGRPVEQEDEP</sequence>
<evidence type="ECO:0000256" key="1">
    <source>
        <dbReference type="ARBA" id="ARBA00022723"/>
    </source>
</evidence>
<dbReference type="RefSeq" id="WP_248357176.1">
    <property type="nucleotide sequence ID" value="NZ_AP025591.1"/>
</dbReference>
<dbReference type="HAMAP" id="MF_00649">
    <property type="entry name" value="DNA_gyrase_inhibitor_YacG"/>
    <property type="match status" value="1"/>
</dbReference>
<protein>
    <submittedName>
        <fullName evidence="4">DNA gyrase inhibitor YacG</fullName>
    </submittedName>
</protein>
<feature type="region of interest" description="Disordered" evidence="3">
    <location>
        <begin position="1"/>
        <end position="26"/>
    </location>
</feature>
<reference evidence="5" key="1">
    <citation type="journal article" date="2022" name="Int. J. Syst. Evol. Microbiol.">
        <title>Anaeromyxobacter oryzae sp. nov., Anaeromyxobacter diazotrophicus sp. nov. and Anaeromyxobacter paludicola sp. nov., isolated from paddy soils.</title>
        <authorList>
            <person name="Itoh H."/>
            <person name="Xu Z."/>
            <person name="Mise K."/>
            <person name="Masuda Y."/>
            <person name="Ushijima N."/>
            <person name="Hayakawa C."/>
            <person name="Shiratori Y."/>
            <person name="Senoo K."/>
        </authorList>
    </citation>
    <scope>NUCLEOTIDE SEQUENCE [LARGE SCALE GENOMIC DNA]</scope>
    <source>
        <strain evidence="5">Red232</strain>
    </source>
</reference>
<dbReference type="Gene3D" id="3.30.50.10">
    <property type="entry name" value="Erythroid Transcription Factor GATA-1, subunit A"/>
    <property type="match status" value="1"/>
</dbReference>
<name>A0ABM7X4G4_9BACT</name>
<dbReference type="EMBL" id="AP025591">
    <property type="protein sequence ID" value="BDG06696.1"/>
    <property type="molecule type" value="Genomic_DNA"/>
</dbReference>
<keyword evidence="5" id="KW-1185">Reference proteome</keyword>
<accession>A0ABM7X4G4</accession>
<dbReference type="PANTHER" id="PTHR36150:SF1">
    <property type="entry name" value="DNA GYRASE INHIBITOR YACG"/>
    <property type="match status" value="1"/>
</dbReference>
<dbReference type="Pfam" id="PF03884">
    <property type="entry name" value="YacG"/>
    <property type="match status" value="1"/>
</dbReference>
<evidence type="ECO:0000256" key="2">
    <source>
        <dbReference type="ARBA" id="ARBA00022833"/>
    </source>
</evidence>
<dbReference type="InterPro" id="IPR013088">
    <property type="entry name" value="Znf_NHR/GATA"/>
</dbReference>
<evidence type="ECO:0000313" key="5">
    <source>
        <dbReference type="Proteomes" id="UP001162891"/>
    </source>
</evidence>
<evidence type="ECO:0000313" key="4">
    <source>
        <dbReference type="EMBL" id="BDG06696.1"/>
    </source>
</evidence>
<organism evidence="4 5">
    <name type="scientific">Anaeromyxobacter oryzae</name>
    <dbReference type="NCBI Taxonomy" id="2918170"/>
    <lineage>
        <taxon>Bacteria</taxon>
        <taxon>Pseudomonadati</taxon>
        <taxon>Myxococcota</taxon>
        <taxon>Myxococcia</taxon>
        <taxon>Myxococcales</taxon>
        <taxon>Cystobacterineae</taxon>
        <taxon>Anaeromyxobacteraceae</taxon>
        <taxon>Anaeromyxobacter</taxon>
    </lineage>
</organism>
<keyword evidence="2" id="KW-0862">Zinc</keyword>
<feature type="region of interest" description="Disordered" evidence="3">
    <location>
        <begin position="44"/>
        <end position="68"/>
    </location>
</feature>
<dbReference type="Proteomes" id="UP001162891">
    <property type="component" value="Chromosome"/>
</dbReference>
<dbReference type="InterPro" id="IPR005584">
    <property type="entry name" value="DNA_gyrase_inhibitor_YacG"/>
</dbReference>
<gene>
    <name evidence="4" type="primary">yacG</name>
    <name evidence="4" type="ORF">AMOR_56920</name>
</gene>
<keyword evidence="1" id="KW-0479">Metal-binding</keyword>
<dbReference type="PANTHER" id="PTHR36150">
    <property type="entry name" value="DNA GYRASE INHIBITOR YACG"/>
    <property type="match status" value="1"/>
</dbReference>
<evidence type="ECO:0000256" key="3">
    <source>
        <dbReference type="SAM" id="MobiDB-lite"/>
    </source>
</evidence>